<reference evidence="1 2" key="1">
    <citation type="journal article" date="2020" name="Int. J. Med. Microbiol.">
        <title>Discovery of Paenibacillus larvae ERIC V: Phenotypic and genomic comparison to genotypes ERIC I-IV reveal different inventories of virulence factors which correlate with epidemiological prevalences of American Foulbrood.</title>
        <authorList>
            <person name="Beims H."/>
            <person name="Bunk B."/>
            <person name="Erler S."/>
            <person name="Mohr K.I."/>
            <person name="Sproer C."/>
            <person name="Pradella S."/>
            <person name="Gunther G."/>
            <person name="Rohde M."/>
            <person name="von der Ohe W."/>
            <person name="Steinert M."/>
        </authorList>
    </citation>
    <scope>NUCLEOTIDE SEQUENCE [LARGE SCALE GENOMIC DNA]</scope>
    <source>
        <strain evidence="1">Eric_V</strain>
        <plasmid evidence="1">unnamed1</plasmid>
    </source>
</reference>
<gene>
    <name evidence="1" type="ORF">ERICV_05064</name>
</gene>
<organism evidence="1 2">
    <name type="scientific">Paenibacillus larvae subsp. larvae</name>
    <dbReference type="NCBI Taxonomy" id="147375"/>
    <lineage>
        <taxon>Bacteria</taxon>
        <taxon>Bacillati</taxon>
        <taxon>Bacillota</taxon>
        <taxon>Bacilli</taxon>
        <taxon>Bacillales</taxon>
        <taxon>Paenibacillaceae</taxon>
        <taxon>Paenibacillus</taxon>
    </lineage>
</organism>
<sequence>MNKRNYATDKIVTLQGKEFVLFEGLLEVAHRDYKLSGVMTDIIQLPNEENEMQAVVKAVITTEDGRTFTGLGDADPKNVNKMVSKHLIRMAETRAIGRALRFLTGYGTLAEELGGDDSSEERDKLVSEIRAFSFDLGEIADKKISELESKAKMKLEKMPITYLHKAKIILNNLAEEQKAS</sequence>
<protein>
    <submittedName>
        <fullName evidence="1">Uncharacterized protein</fullName>
    </submittedName>
</protein>
<proteinExistence type="predicted"/>
<dbReference type="Proteomes" id="UP000464330">
    <property type="component" value="Plasmid unnamed1"/>
</dbReference>
<evidence type="ECO:0000313" key="2">
    <source>
        <dbReference type="Proteomes" id="UP000464330"/>
    </source>
</evidence>
<dbReference type="RefSeq" id="WP_172423985.1">
    <property type="nucleotide sequence ID" value="NZ_CP019718.1"/>
</dbReference>
<name>A0A6C0R0W1_9BACL</name>
<geneLocation type="plasmid" evidence="1 2">
    <name>unnamed1</name>
</geneLocation>
<accession>A0A6C0R0W1</accession>
<evidence type="ECO:0000313" key="1">
    <source>
        <dbReference type="EMBL" id="QHZ54048.1"/>
    </source>
</evidence>
<dbReference type="AlphaFoldDB" id="A0A6C0R0W1"/>
<dbReference type="EMBL" id="CP019718">
    <property type="protein sequence ID" value="QHZ54048.1"/>
    <property type="molecule type" value="Genomic_DNA"/>
</dbReference>
<keyword evidence="1" id="KW-0614">Plasmid</keyword>